<dbReference type="Gene3D" id="3.40.50.300">
    <property type="entry name" value="P-loop containing nucleotide triphosphate hydrolases"/>
    <property type="match status" value="1"/>
</dbReference>
<evidence type="ECO:0000256" key="5">
    <source>
        <dbReference type="SAM" id="MobiDB-lite"/>
    </source>
</evidence>
<keyword evidence="2" id="KW-0813">Transport</keyword>
<comment type="caution">
    <text evidence="7">The sequence shown here is derived from an EMBL/GenBank/DDBJ whole genome shotgun (WGS) entry which is preliminary data.</text>
</comment>
<protein>
    <submittedName>
        <fullName evidence="7">ABC transporter ATP-binding protein</fullName>
    </submittedName>
</protein>
<dbReference type="InterPro" id="IPR015860">
    <property type="entry name" value="ABC_transpr_TagH-like"/>
</dbReference>
<evidence type="ECO:0000256" key="1">
    <source>
        <dbReference type="ARBA" id="ARBA00005417"/>
    </source>
</evidence>
<dbReference type="Pfam" id="PF00005">
    <property type="entry name" value="ABC_tran"/>
    <property type="match status" value="1"/>
</dbReference>
<name>A0ABP9FA53_9ACTN</name>
<evidence type="ECO:0000313" key="7">
    <source>
        <dbReference type="EMBL" id="GAA4895426.1"/>
    </source>
</evidence>
<evidence type="ECO:0000256" key="4">
    <source>
        <dbReference type="ARBA" id="ARBA00022840"/>
    </source>
</evidence>
<dbReference type="RefSeq" id="WP_345580221.1">
    <property type="nucleotide sequence ID" value="NZ_BAABLV010000018.1"/>
</dbReference>
<evidence type="ECO:0000256" key="2">
    <source>
        <dbReference type="ARBA" id="ARBA00022448"/>
    </source>
</evidence>
<dbReference type="Proteomes" id="UP001501521">
    <property type="component" value="Unassembled WGS sequence"/>
</dbReference>
<evidence type="ECO:0000313" key="8">
    <source>
        <dbReference type="Proteomes" id="UP001501521"/>
    </source>
</evidence>
<accession>A0ABP9FA53</accession>
<comment type="similarity">
    <text evidence="1">Belongs to the ABC transporter superfamily.</text>
</comment>
<keyword evidence="8" id="KW-1185">Reference proteome</keyword>
<evidence type="ECO:0000256" key="3">
    <source>
        <dbReference type="ARBA" id="ARBA00022741"/>
    </source>
</evidence>
<dbReference type="PANTHER" id="PTHR46743">
    <property type="entry name" value="TEICHOIC ACIDS EXPORT ATP-BINDING PROTEIN TAGH"/>
    <property type="match status" value="1"/>
</dbReference>
<keyword evidence="3" id="KW-0547">Nucleotide-binding</keyword>
<dbReference type="EMBL" id="BAABLV010000018">
    <property type="protein sequence ID" value="GAA4895426.1"/>
    <property type="molecule type" value="Genomic_DNA"/>
</dbReference>
<sequence length="290" mass="31466">MISLSASDESQFLERQPGAPEPEVHASVAPPTSDDGAAIVIDDLHITYKVFMERKNTLKNAMVKRLRGQQVNYREVRALRGVTFNVQKGKCTGVIGANGAGKSTLMRAVAGILPPSQGRIEIDGKVSTLLALGVGFNSALTGRENVVLGGLAAGLTRQQVTERFDEIADFADLGDFIDMPMRTYSSGMFSRLAFSVAVHMDPDILIIDEALSAGDAKFKDRANQKMAELMGHAGTMLLVSHALGTIQELSDEVVWLHKGKLIRRGDPKEVCQAYLDFLKVGDDSIVMEDF</sequence>
<dbReference type="InterPro" id="IPR003593">
    <property type="entry name" value="AAA+_ATPase"/>
</dbReference>
<dbReference type="SUPFAM" id="SSF52540">
    <property type="entry name" value="P-loop containing nucleoside triphosphate hydrolases"/>
    <property type="match status" value="1"/>
</dbReference>
<feature type="region of interest" description="Disordered" evidence="5">
    <location>
        <begin position="1"/>
        <end position="32"/>
    </location>
</feature>
<feature type="domain" description="ABC transporter" evidence="6">
    <location>
        <begin position="58"/>
        <end position="283"/>
    </location>
</feature>
<dbReference type="CDD" id="cd03220">
    <property type="entry name" value="ABC_KpsT_Wzt"/>
    <property type="match status" value="1"/>
</dbReference>
<proteinExistence type="inferred from homology"/>
<keyword evidence="4 7" id="KW-0067">ATP-binding</keyword>
<reference evidence="8" key="1">
    <citation type="journal article" date="2019" name="Int. J. Syst. Evol. Microbiol.">
        <title>The Global Catalogue of Microorganisms (GCM) 10K type strain sequencing project: providing services to taxonomists for standard genome sequencing and annotation.</title>
        <authorList>
            <consortium name="The Broad Institute Genomics Platform"/>
            <consortium name="The Broad Institute Genome Sequencing Center for Infectious Disease"/>
            <person name="Wu L."/>
            <person name="Ma J."/>
        </authorList>
    </citation>
    <scope>NUCLEOTIDE SEQUENCE [LARGE SCALE GENOMIC DNA]</scope>
    <source>
        <strain evidence="8">JCM 19125</strain>
    </source>
</reference>
<organism evidence="7 8">
    <name type="scientific">Tessaracoccus lubricantis</name>
    <dbReference type="NCBI Taxonomy" id="545543"/>
    <lineage>
        <taxon>Bacteria</taxon>
        <taxon>Bacillati</taxon>
        <taxon>Actinomycetota</taxon>
        <taxon>Actinomycetes</taxon>
        <taxon>Propionibacteriales</taxon>
        <taxon>Propionibacteriaceae</taxon>
        <taxon>Tessaracoccus</taxon>
    </lineage>
</organism>
<dbReference type="GO" id="GO:0005524">
    <property type="term" value="F:ATP binding"/>
    <property type="evidence" value="ECO:0007669"/>
    <property type="project" value="UniProtKB-KW"/>
</dbReference>
<dbReference type="PROSITE" id="PS50893">
    <property type="entry name" value="ABC_TRANSPORTER_2"/>
    <property type="match status" value="1"/>
</dbReference>
<dbReference type="PANTHER" id="PTHR46743:SF2">
    <property type="entry name" value="TEICHOIC ACIDS EXPORT ATP-BINDING PROTEIN TAGH"/>
    <property type="match status" value="1"/>
</dbReference>
<dbReference type="InterPro" id="IPR017871">
    <property type="entry name" value="ABC_transporter-like_CS"/>
</dbReference>
<gene>
    <name evidence="7" type="ORF">GCM10025789_11120</name>
</gene>
<evidence type="ECO:0000259" key="6">
    <source>
        <dbReference type="PROSITE" id="PS50893"/>
    </source>
</evidence>
<dbReference type="PROSITE" id="PS00211">
    <property type="entry name" value="ABC_TRANSPORTER_1"/>
    <property type="match status" value="1"/>
</dbReference>
<feature type="compositionally biased region" description="Polar residues" evidence="5">
    <location>
        <begin position="1"/>
        <end position="10"/>
    </location>
</feature>
<dbReference type="InterPro" id="IPR027417">
    <property type="entry name" value="P-loop_NTPase"/>
</dbReference>
<dbReference type="InterPro" id="IPR050683">
    <property type="entry name" value="Bact_Polysacc_Export_ATP-bd"/>
</dbReference>
<dbReference type="SMART" id="SM00382">
    <property type="entry name" value="AAA"/>
    <property type="match status" value="1"/>
</dbReference>
<dbReference type="InterPro" id="IPR003439">
    <property type="entry name" value="ABC_transporter-like_ATP-bd"/>
</dbReference>